<evidence type="ECO:0008006" key="3">
    <source>
        <dbReference type="Google" id="ProtNLM"/>
    </source>
</evidence>
<evidence type="ECO:0000313" key="2">
    <source>
        <dbReference type="Proteomes" id="UP000294003"/>
    </source>
</evidence>
<reference evidence="1 2" key="1">
    <citation type="submission" date="2018-06" db="EMBL/GenBank/DDBJ databases">
        <title>Complete Genomes of Monosporascus.</title>
        <authorList>
            <person name="Robinson A.J."/>
            <person name="Natvig D.O."/>
        </authorList>
    </citation>
    <scope>NUCLEOTIDE SEQUENCE [LARGE SCALE GENOMIC DNA]</scope>
    <source>
        <strain evidence="1 2">CBS 609.92</strain>
    </source>
</reference>
<accession>A0ABY0GR86</accession>
<proteinExistence type="predicted"/>
<keyword evidence="2" id="KW-1185">Reference proteome</keyword>
<dbReference type="EMBL" id="QJNS01000709">
    <property type="protein sequence ID" value="RYO75063.1"/>
    <property type="molecule type" value="Genomic_DNA"/>
</dbReference>
<comment type="caution">
    <text evidence="1">The sequence shown here is derived from an EMBL/GenBank/DDBJ whole genome shotgun (WGS) entry which is preliminary data.</text>
</comment>
<name>A0ABY0GR86_9PEZI</name>
<sequence length="138" mass="14776">MLDLCDTTPSPTVSLPSSPRLVHGDLSCHPVRIALVRCSGNNNNNDSTGTWAADEHLGGYMIVARLILHEILHHSTVDSELGVGQIVDTQNSDGIVAHYPQRTHALAEGNSGLVTANTDGHAWLANNSYYKHPCTNVG</sequence>
<dbReference type="Proteomes" id="UP000294003">
    <property type="component" value="Unassembled WGS sequence"/>
</dbReference>
<protein>
    <recommendedName>
        <fullName evidence="3">Lysine-specific metallo-endopeptidase domain-containing protein</fullName>
    </recommendedName>
</protein>
<organism evidence="1 2">
    <name type="scientific">Monosporascus cannonballus</name>
    <dbReference type="NCBI Taxonomy" id="155416"/>
    <lineage>
        <taxon>Eukaryota</taxon>
        <taxon>Fungi</taxon>
        <taxon>Dikarya</taxon>
        <taxon>Ascomycota</taxon>
        <taxon>Pezizomycotina</taxon>
        <taxon>Sordariomycetes</taxon>
        <taxon>Xylariomycetidae</taxon>
        <taxon>Xylariales</taxon>
        <taxon>Xylariales incertae sedis</taxon>
        <taxon>Monosporascus</taxon>
    </lineage>
</organism>
<evidence type="ECO:0000313" key="1">
    <source>
        <dbReference type="EMBL" id="RYO75063.1"/>
    </source>
</evidence>
<gene>
    <name evidence="1" type="ORF">DL762_010204</name>
</gene>